<organism evidence="2 3">
    <name type="scientific">Leishmania braziliensis MHOM/BR/75/M2904</name>
    <dbReference type="NCBI Taxonomy" id="420245"/>
    <lineage>
        <taxon>Eukaryota</taxon>
        <taxon>Discoba</taxon>
        <taxon>Euglenozoa</taxon>
        <taxon>Kinetoplastea</taxon>
        <taxon>Metakinetoplastina</taxon>
        <taxon>Trypanosomatida</taxon>
        <taxon>Trypanosomatidae</taxon>
        <taxon>Leishmaniinae</taxon>
        <taxon>Leishmania</taxon>
        <taxon>Leishmania braziliensis species complex</taxon>
    </lineage>
</organism>
<proteinExistence type="predicted"/>
<feature type="region of interest" description="Disordered" evidence="1">
    <location>
        <begin position="758"/>
        <end position="779"/>
    </location>
</feature>
<sequence>MSTPLSLVPTQAHPQSPDAVPPPSLFPHALRRAPRLIHLLNSAQHCRPPFCCLLPQASSSFPCNPALLTYRHTRTATRVQRCTPAFALHSLKEGNERIKELLKAFASSSIAFTTAASSAAMRIVRRMPVVSPHRCSPLRLWGDDPCSAVAVALSCQRLWIKSTSPLACSTSNFERNLRRCRSPGRAAEHIGRNSGKAEGAALDEHQWDEHTGIFQSQRIKPFPVRAAIDIGAGGVASLCVARVDATVGAIQKLMYQTQLPLHLDALPTSMSNSASPLLSPSFMLSERTMKDITNKMRILQGAMRRNTFEGLSERAAVLSWPLCLARNAGQLAEHLTREFKIDVRVLGTNFAVEWPSSVPRPLTDEDTSAPEAADAGSSTVGKDIQNGAARKSAESKLTSLLCAARAATAAELGKRRRKATTPPSLGSAAVHGVMDPHAQLDTLAFLAHAAVSQCVAPQRLLVLHEDPQRGLRLLGLGTSAAEDIADLLDNATAPEERQKLYDIAYGPGTLSLEAGKAPLLESRTLPETHAQQRHHASSSPTMTSTRPFKSPMGSASSDVAAAAAATSRMQLVEHLLPVDVASAHRYCITQIQRRPLESYSLHASSPNPLLADEFAALRGLLAGIVQPTLPAWVRRKAQLGGVLCGTSHNGGLLNIAARMSQQTHVSLEHLEVHAQYHFGGLTDVLLAESFPNPLLALPSAALTAAVLRSLESPRITYLPEVNVAAALLVQPSLWLHARATQVRARLVRDPFYGSATAAQRGRTFDRPHRKDNPTAAPDATWVKQGRWNPVSHNESMRGT</sequence>
<feature type="compositionally biased region" description="Polar residues" evidence="1">
    <location>
        <begin position="537"/>
        <end position="547"/>
    </location>
</feature>
<evidence type="ECO:0000313" key="2">
    <source>
        <dbReference type="EMBL" id="SYZ62492.1"/>
    </source>
</evidence>
<feature type="region of interest" description="Disordered" evidence="1">
    <location>
        <begin position="526"/>
        <end position="554"/>
    </location>
</feature>
<evidence type="ECO:0000313" key="3">
    <source>
        <dbReference type="Proteomes" id="UP000319462"/>
    </source>
</evidence>
<dbReference type="EMBL" id="LS997602">
    <property type="protein sequence ID" value="SYZ62492.1"/>
    <property type="molecule type" value="Genomic_DNA"/>
</dbReference>
<feature type="region of interest" description="Disordered" evidence="1">
    <location>
        <begin position="356"/>
        <end position="382"/>
    </location>
</feature>
<feature type="compositionally biased region" description="Polar residues" evidence="1">
    <location>
        <begin position="1"/>
        <end position="14"/>
    </location>
</feature>
<name>A0A3P3YX04_LEIBR</name>
<dbReference type="Proteomes" id="UP000319462">
    <property type="component" value="Chromosome 3"/>
</dbReference>
<feature type="compositionally biased region" description="Basic and acidic residues" evidence="1">
    <location>
        <begin position="762"/>
        <end position="772"/>
    </location>
</feature>
<accession>A0A3P3YX04</accession>
<dbReference type="AlphaFoldDB" id="A0A3P3YX04"/>
<gene>
    <name evidence="2" type="ORF">LBRM2904_03.0300</name>
</gene>
<reference evidence="2 3" key="1">
    <citation type="submission" date="2018-09" db="EMBL/GenBank/DDBJ databases">
        <authorList>
            <person name="Peiro R."/>
            <person name="Begona"/>
            <person name="Cbmso G."/>
            <person name="Lopez M."/>
            <person name="Gonzalez S."/>
        </authorList>
    </citation>
    <scope>NUCLEOTIDE SEQUENCE [LARGE SCALE GENOMIC DNA]</scope>
</reference>
<evidence type="ECO:0000256" key="1">
    <source>
        <dbReference type="SAM" id="MobiDB-lite"/>
    </source>
</evidence>
<feature type="region of interest" description="Disordered" evidence="1">
    <location>
        <begin position="1"/>
        <end position="22"/>
    </location>
</feature>
<protein>
    <submittedName>
        <fullName evidence="2">Hypothetical_protein</fullName>
    </submittedName>
</protein>